<dbReference type="EMBL" id="PKMF04000056">
    <property type="protein sequence ID" value="KAK7854306.1"/>
    <property type="molecule type" value="Genomic_DNA"/>
</dbReference>
<organism evidence="1 2">
    <name type="scientific">Quercus suber</name>
    <name type="common">Cork oak</name>
    <dbReference type="NCBI Taxonomy" id="58331"/>
    <lineage>
        <taxon>Eukaryota</taxon>
        <taxon>Viridiplantae</taxon>
        <taxon>Streptophyta</taxon>
        <taxon>Embryophyta</taxon>
        <taxon>Tracheophyta</taxon>
        <taxon>Spermatophyta</taxon>
        <taxon>Magnoliopsida</taxon>
        <taxon>eudicotyledons</taxon>
        <taxon>Gunneridae</taxon>
        <taxon>Pentapetalae</taxon>
        <taxon>rosids</taxon>
        <taxon>fabids</taxon>
        <taxon>Fagales</taxon>
        <taxon>Fagaceae</taxon>
        <taxon>Quercus</taxon>
    </lineage>
</organism>
<reference evidence="1 2" key="1">
    <citation type="journal article" date="2018" name="Sci. Data">
        <title>The draft genome sequence of cork oak.</title>
        <authorList>
            <person name="Ramos A.M."/>
            <person name="Usie A."/>
            <person name="Barbosa P."/>
            <person name="Barros P.M."/>
            <person name="Capote T."/>
            <person name="Chaves I."/>
            <person name="Simoes F."/>
            <person name="Abreu I."/>
            <person name="Carrasquinho I."/>
            <person name="Faro C."/>
            <person name="Guimaraes J.B."/>
            <person name="Mendonca D."/>
            <person name="Nobrega F."/>
            <person name="Rodrigues L."/>
            <person name="Saibo N.J.M."/>
            <person name="Varela M.C."/>
            <person name="Egas C."/>
            <person name="Matos J."/>
            <person name="Miguel C.M."/>
            <person name="Oliveira M.M."/>
            <person name="Ricardo C.P."/>
            <person name="Goncalves S."/>
        </authorList>
    </citation>
    <scope>NUCLEOTIDE SEQUENCE [LARGE SCALE GENOMIC DNA]</scope>
    <source>
        <strain evidence="2">cv. HL8</strain>
    </source>
</reference>
<comment type="caution">
    <text evidence="1">The sequence shown here is derived from an EMBL/GenBank/DDBJ whole genome shotgun (WGS) entry which is preliminary data.</text>
</comment>
<dbReference type="Proteomes" id="UP000237347">
    <property type="component" value="Unassembled WGS sequence"/>
</dbReference>
<dbReference type="Gene3D" id="2.170.270.10">
    <property type="entry name" value="SET domain"/>
    <property type="match status" value="1"/>
</dbReference>
<gene>
    <name evidence="1" type="primary">SUVR3_0</name>
    <name evidence="1" type="ORF">CFP56_032538</name>
</gene>
<proteinExistence type="predicted"/>
<keyword evidence="2" id="KW-1185">Reference proteome</keyword>
<evidence type="ECO:0000313" key="2">
    <source>
        <dbReference type="Proteomes" id="UP000237347"/>
    </source>
</evidence>
<dbReference type="InterPro" id="IPR046341">
    <property type="entry name" value="SET_dom_sf"/>
</dbReference>
<evidence type="ECO:0000313" key="1">
    <source>
        <dbReference type="EMBL" id="KAK7854306.1"/>
    </source>
</evidence>
<name>A0AAW0LTG5_QUESU</name>
<accession>A0AAW0LTG5</accession>
<dbReference type="AlphaFoldDB" id="A0AAW0LTG5"/>
<dbReference type="SUPFAM" id="SSF82199">
    <property type="entry name" value="SET domain"/>
    <property type="match status" value="1"/>
</dbReference>
<sequence length="139" mass="15047">MEVMIWAKQFDWAYDNQYVDRYLSSTLLMPIRGCGQQQGLTGFSISASQLGVEPVSLVDELGHSVSGCDCERCDNEDPDGCPCFSEMDELDIGNKCGPSSGCRLECENRLTQRGVSVGLGYGGDQCWVGASKEVAKGDS</sequence>
<protein>
    <submittedName>
        <fullName evidence="1">Histone-lysine n-methyltransferase suvr3</fullName>
    </submittedName>
</protein>